<dbReference type="GO" id="GO:0005739">
    <property type="term" value="C:mitochondrion"/>
    <property type="evidence" value="ECO:0007669"/>
    <property type="project" value="TreeGrafter"/>
</dbReference>
<evidence type="ECO:0000256" key="2">
    <source>
        <dbReference type="ARBA" id="ARBA00022741"/>
    </source>
</evidence>
<dbReference type="InterPro" id="IPR045864">
    <property type="entry name" value="aa-tRNA-synth_II/BPL/LPL"/>
</dbReference>
<feature type="domain" description="Aminoacyl-tRNA synthetase class II (D/K/N)" evidence="6">
    <location>
        <begin position="1"/>
        <end position="261"/>
    </location>
</feature>
<evidence type="ECO:0000256" key="4">
    <source>
        <dbReference type="ARBA" id="ARBA00022917"/>
    </source>
</evidence>
<dbReference type="GO" id="GO:0004815">
    <property type="term" value="F:aspartate-tRNA ligase activity"/>
    <property type="evidence" value="ECO:0007669"/>
    <property type="project" value="TreeGrafter"/>
</dbReference>
<accession>A0A564Y4T9</accession>
<keyword evidence="5" id="KW-0030">Aminoacyl-tRNA synthetase</keyword>
<dbReference type="PANTHER" id="PTHR22594">
    <property type="entry name" value="ASPARTYL/LYSYL-TRNA SYNTHETASE"/>
    <property type="match status" value="1"/>
</dbReference>
<dbReference type="Pfam" id="PF00152">
    <property type="entry name" value="tRNA-synt_2"/>
    <property type="match status" value="1"/>
</dbReference>
<dbReference type="Gene3D" id="3.30.930.10">
    <property type="entry name" value="Bira Bifunctional Protein, Domain 2"/>
    <property type="match status" value="1"/>
</dbReference>
<dbReference type="EMBL" id="CABIJS010000088">
    <property type="protein sequence ID" value="VUZ42251.1"/>
    <property type="molecule type" value="Genomic_DNA"/>
</dbReference>
<gene>
    <name evidence="7" type="ORF">WMSIL1_LOCUS2913</name>
</gene>
<dbReference type="GO" id="GO:0005524">
    <property type="term" value="F:ATP binding"/>
    <property type="evidence" value="ECO:0007669"/>
    <property type="project" value="UniProtKB-KW"/>
</dbReference>
<keyword evidence="3" id="KW-0067">ATP-binding</keyword>
<evidence type="ECO:0000313" key="8">
    <source>
        <dbReference type="Proteomes" id="UP000321570"/>
    </source>
</evidence>
<dbReference type="InterPro" id="IPR004364">
    <property type="entry name" value="Aa-tRNA-synt_II"/>
</dbReference>
<organism evidence="7 8">
    <name type="scientific">Hymenolepis diminuta</name>
    <name type="common">Rat tapeworm</name>
    <dbReference type="NCBI Taxonomy" id="6216"/>
    <lineage>
        <taxon>Eukaryota</taxon>
        <taxon>Metazoa</taxon>
        <taxon>Spiralia</taxon>
        <taxon>Lophotrochozoa</taxon>
        <taxon>Platyhelminthes</taxon>
        <taxon>Cestoda</taxon>
        <taxon>Eucestoda</taxon>
        <taxon>Cyclophyllidea</taxon>
        <taxon>Hymenolepididae</taxon>
        <taxon>Hymenolepis</taxon>
    </lineage>
</organism>
<evidence type="ECO:0000256" key="3">
    <source>
        <dbReference type="ARBA" id="ARBA00022840"/>
    </source>
</evidence>
<dbReference type="SUPFAM" id="SSF55681">
    <property type="entry name" value="Class II aaRS and biotin synthetases"/>
    <property type="match status" value="1"/>
</dbReference>
<sequence length="294" mass="32940">MSYEEAIHNYGSDKPDVRFDMKLQDSATGRDDKFAYFVIPAEYAGHLSRSFFQKMLFSVKEKDALELSVLSHDKLKLLNVSKTEVLSRIKSGESVIMAKGFDHAWRKALGTARVLIAKEVDSLGIKIYKPGFFFHWVEDFPLFSKDDNGNLVSEHHPFTAPIEADKELLYSDPEKVHGQHYDLVCNGQEVGGGSIRIHQSDTQRFVLESILREDVSTLKHLLEALSFGAPPHGGIALGLDRLVAILTGAQTVRDVIAFPKTSEGRDLLSDAPDVIPPTDLHRYFIRVLEEDSKS</sequence>
<proteinExistence type="predicted"/>
<evidence type="ECO:0000256" key="1">
    <source>
        <dbReference type="ARBA" id="ARBA00022598"/>
    </source>
</evidence>
<dbReference type="InterPro" id="IPR002312">
    <property type="entry name" value="Asp/Asn-tRNA-synth_IIb"/>
</dbReference>
<dbReference type="PANTHER" id="PTHR22594:SF5">
    <property type="entry name" value="ASPARTATE--TRNA LIGASE, MITOCHONDRIAL"/>
    <property type="match status" value="1"/>
</dbReference>
<keyword evidence="2" id="KW-0547">Nucleotide-binding</keyword>
<reference evidence="7 8" key="1">
    <citation type="submission" date="2019-07" db="EMBL/GenBank/DDBJ databases">
        <authorList>
            <person name="Jastrzebski P J."/>
            <person name="Paukszto L."/>
            <person name="Jastrzebski P J."/>
        </authorList>
    </citation>
    <scope>NUCLEOTIDE SEQUENCE [LARGE SCALE GENOMIC DNA]</scope>
    <source>
        <strain evidence="7 8">WMS-il1</strain>
    </source>
</reference>
<keyword evidence="1" id="KW-0436">Ligase</keyword>
<dbReference type="Proteomes" id="UP000321570">
    <property type="component" value="Unassembled WGS sequence"/>
</dbReference>
<evidence type="ECO:0000256" key="5">
    <source>
        <dbReference type="ARBA" id="ARBA00023146"/>
    </source>
</evidence>
<name>A0A564Y4T9_HYMDI</name>
<evidence type="ECO:0000259" key="6">
    <source>
        <dbReference type="Pfam" id="PF00152"/>
    </source>
</evidence>
<protein>
    <recommendedName>
        <fullName evidence="6">Aminoacyl-tRNA synthetase class II (D/K/N) domain-containing protein</fullName>
    </recommendedName>
</protein>
<keyword evidence="8" id="KW-1185">Reference proteome</keyword>
<keyword evidence="4" id="KW-0648">Protein biosynthesis</keyword>
<dbReference type="PRINTS" id="PR01042">
    <property type="entry name" value="TRNASYNTHASP"/>
</dbReference>
<dbReference type="AlphaFoldDB" id="A0A564Y4T9"/>
<dbReference type="GO" id="GO:0006422">
    <property type="term" value="P:aspartyl-tRNA aminoacylation"/>
    <property type="evidence" value="ECO:0007669"/>
    <property type="project" value="TreeGrafter"/>
</dbReference>
<evidence type="ECO:0000313" key="7">
    <source>
        <dbReference type="EMBL" id="VUZ42251.1"/>
    </source>
</evidence>